<gene>
    <name evidence="4" type="ORF">C8N32_10366</name>
</gene>
<evidence type="ECO:0000256" key="3">
    <source>
        <dbReference type="SAM" id="Phobius"/>
    </source>
</evidence>
<feature type="transmembrane region" description="Helical" evidence="3">
    <location>
        <begin position="33"/>
        <end position="54"/>
    </location>
</feature>
<feature type="compositionally biased region" description="Basic and acidic residues" evidence="2">
    <location>
        <begin position="773"/>
        <end position="793"/>
    </location>
</feature>
<dbReference type="Proteomes" id="UP000243859">
    <property type="component" value="Unassembled WGS sequence"/>
</dbReference>
<evidence type="ECO:0000313" key="4">
    <source>
        <dbReference type="EMBL" id="PTN03224.1"/>
    </source>
</evidence>
<evidence type="ECO:0000313" key="5">
    <source>
        <dbReference type="Proteomes" id="UP000243859"/>
    </source>
</evidence>
<dbReference type="Pfam" id="PF13779">
    <property type="entry name" value="DUF4175"/>
    <property type="match status" value="1"/>
</dbReference>
<keyword evidence="3" id="KW-1133">Transmembrane helix</keyword>
<dbReference type="RefSeq" id="WP_107891078.1">
    <property type="nucleotide sequence ID" value="NZ_NHSI01000062.1"/>
</dbReference>
<evidence type="ECO:0000256" key="1">
    <source>
        <dbReference type="SAM" id="Coils"/>
    </source>
</evidence>
<keyword evidence="3" id="KW-0812">Transmembrane</keyword>
<keyword evidence="3" id="KW-0472">Membrane</keyword>
<dbReference type="AlphaFoldDB" id="A0A2T5BUM8"/>
<reference evidence="4 5" key="1">
    <citation type="submission" date="2018-04" db="EMBL/GenBank/DDBJ databases">
        <title>Genomic Encyclopedia of Archaeal and Bacterial Type Strains, Phase II (KMG-II): from individual species to whole genera.</title>
        <authorList>
            <person name="Goeker M."/>
        </authorList>
    </citation>
    <scope>NUCLEOTIDE SEQUENCE [LARGE SCALE GENOMIC DNA]</scope>
    <source>
        <strain evidence="4 5">DSM 18064</strain>
    </source>
</reference>
<dbReference type="EMBL" id="QAAA01000003">
    <property type="protein sequence ID" value="PTN03224.1"/>
    <property type="molecule type" value="Genomic_DNA"/>
</dbReference>
<feature type="compositionally biased region" description="Basic and acidic residues" evidence="2">
    <location>
        <begin position="738"/>
        <end position="749"/>
    </location>
</feature>
<dbReference type="OrthoDB" id="8477685at2"/>
<evidence type="ECO:0000256" key="2">
    <source>
        <dbReference type="SAM" id="MobiDB-lite"/>
    </source>
</evidence>
<keyword evidence="5" id="KW-1185">Reference proteome</keyword>
<feature type="region of interest" description="Disordered" evidence="2">
    <location>
        <begin position="722"/>
        <end position="793"/>
    </location>
</feature>
<accession>A0A2T5BUM8</accession>
<feature type="coiled-coil region" evidence="1">
    <location>
        <begin position="480"/>
        <end position="592"/>
    </location>
</feature>
<organism evidence="4 5">
    <name type="scientific">Rhodovulum imhoffii</name>
    <dbReference type="NCBI Taxonomy" id="365340"/>
    <lineage>
        <taxon>Bacteria</taxon>
        <taxon>Pseudomonadati</taxon>
        <taxon>Pseudomonadota</taxon>
        <taxon>Alphaproteobacteria</taxon>
        <taxon>Rhodobacterales</taxon>
        <taxon>Paracoccaceae</taxon>
        <taxon>Rhodovulum</taxon>
    </lineage>
</organism>
<comment type="caution">
    <text evidence="4">The sequence shown here is derived from an EMBL/GenBank/DDBJ whole genome shotgun (WGS) entry which is preliminary data.</text>
</comment>
<keyword evidence="1" id="KW-0175">Coiled coil</keyword>
<name>A0A2T5BUM8_9RHOB</name>
<proteinExistence type="predicted"/>
<protein>
    <submittedName>
        <fullName evidence="4">Uncharacterized protein (TIGR02302 family)</fullName>
    </submittedName>
</protein>
<sequence>MTGRPPQPDPTMRLRWPLRATWAGLLAERLTRAFWPVWTVLLAVIAGLALGLPQTLAPRVAMAGMVGAGAAGLVALGWGLWRFRWPRMSEACARLDAALPGRPLAALADRQEAGADDVGAQAVWHAHLVRMTGRLAQARAVPPDLRLSRADPFALRYVALTAFLVAAVFGSLWRVGTAADLVSGETAARSAWEGWVEPPAYTRRPTIYLNDSPGSALDLPRGSRVSLRLYGDPGALILRETVSGRGEVAETFVVVRAGEVAIKGRGGRTWQVGLLPDLPPEIRLDGPPEVRANGEMRQRFTALDDYGVVSAQARITLDMPAVERIHGLVPPPDPRPSLILDLPMPVSGSRDAFTETLVENLSQHPWAGLPVQVVLTAQDAAGQGGQSMPQAMVLSGRRFFDPLARAVAEQRRDLLWTRVNGRRVVQVLRALSHRPEEIFRDDSTYLQLRVALRRLDAAVHEGLTAEVQDEIAAALWKIALEIELGDLSDAEQRLHRAQDRLSEAIRNGASDAEIAELMQELREALRDYARQLAERADPDTQRAETPPGQEITGEQMQQMMDQLQRLMEEGRMAEAEQLLNQLRQMMENLRVTQNPGGGEPPGRQAMEGLGQTLRGQQELSDDAFGQLQNRFGPGAQSGDPEGLAERQRGLRRELDEQMHNLPGLGESDGAREMREALDRAGRAMDDAERALRDDDLAGALDRQAEVLEALREGMRNLDQALAQAESGEGGPQAGAPGRAERDPLGREGGGRGQIGTSREMLREDIAPGNRARALQEEIRRRSGERERSETERDYLERLLERF</sequence>
<feature type="transmembrane region" description="Helical" evidence="3">
    <location>
        <begin position="154"/>
        <end position="173"/>
    </location>
</feature>
<feature type="transmembrane region" description="Helical" evidence="3">
    <location>
        <begin position="60"/>
        <end position="81"/>
    </location>
</feature>
<dbReference type="InterPro" id="IPR012683">
    <property type="entry name" value="CHP02302_TM"/>
</dbReference>